<evidence type="ECO:0000313" key="6">
    <source>
        <dbReference type="Proteomes" id="UP000639772"/>
    </source>
</evidence>
<dbReference type="PROSITE" id="PS50014">
    <property type="entry name" value="BROMODOMAIN_2"/>
    <property type="match status" value="1"/>
</dbReference>
<proteinExistence type="predicted"/>
<feature type="region of interest" description="Disordered" evidence="3">
    <location>
        <begin position="223"/>
        <end position="264"/>
    </location>
</feature>
<feature type="region of interest" description="Disordered" evidence="3">
    <location>
        <begin position="66"/>
        <end position="121"/>
    </location>
</feature>
<dbReference type="InterPro" id="IPR018359">
    <property type="entry name" value="Bromodomain_CS"/>
</dbReference>
<feature type="compositionally biased region" description="Basic and acidic residues" evidence="3">
    <location>
        <begin position="89"/>
        <end position="99"/>
    </location>
</feature>
<accession>A0A835VBC3</accession>
<name>A0A835VBC3_VANPL</name>
<feature type="compositionally biased region" description="Basic and acidic residues" evidence="3">
    <location>
        <begin position="468"/>
        <end position="479"/>
    </location>
</feature>
<dbReference type="InterPro" id="IPR001487">
    <property type="entry name" value="Bromodomain"/>
</dbReference>
<dbReference type="OrthoDB" id="21449at2759"/>
<dbReference type="AlphaFoldDB" id="A0A835VBC3"/>
<dbReference type="PANTHER" id="PTHR22881:SF27">
    <property type="entry name" value="BROMODOMAIN CONTAINING 7_9"/>
    <property type="match status" value="1"/>
</dbReference>
<dbReference type="InterPro" id="IPR051831">
    <property type="entry name" value="Bromodomain_contain_prot"/>
</dbReference>
<dbReference type="SMART" id="SM00297">
    <property type="entry name" value="BROMO"/>
    <property type="match status" value="1"/>
</dbReference>
<dbReference type="Pfam" id="PF00439">
    <property type="entry name" value="Bromodomain"/>
    <property type="match status" value="1"/>
</dbReference>
<dbReference type="Gene3D" id="1.20.920.10">
    <property type="entry name" value="Bromodomain-like"/>
    <property type="match status" value="1"/>
</dbReference>
<dbReference type="EMBL" id="JADCNM010000003">
    <property type="protein sequence ID" value="KAG0490016.1"/>
    <property type="molecule type" value="Genomic_DNA"/>
</dbReference>
<feature type="domain" description="Bromo" evidence="4">
    <location>
        <begin position="137"/>
        <end position="207"/>
    </location>
</feature>
<dbReference type="PRINTS" id="PR00503">
    <property type="entry name" value="BROMODOMAIN"/>
</dbReference>
<feature type="region of interest" description="Disordered" evidence="3">
    <location>
        <begin position="446"/>
        <end position="479"/>
    </location>
</feature>
<feature type="compositionally biased region" description="Basic and acidic residues" evidence="3">
    <location>
        <begin position="223"/>
        <end position="237"/>
    </location>
</feature>
<sequence>MRASRIHRPVAALPAGTLSPIPKLLLWRKTGAARLRRTQRWTMMTKTNPLRGEREKKLKLVSHLPHANGESSNLASSGSESDGATPTKRKIDAMGKSESENSTWKATEALQGSKSDLGPTTPLPDTKLLEFILDRLQKKDTYGVFSEPVDPEELPDYHDIIKNPMDFGTVRKKLSSGAYKDLEQFEKDVFLISSNAMRYNAPDTVYFRQARSIQELARKSFENLRQESDDGEPEPKVVRRGRPPGTGKNSIKRPVGRPPTDRGGFEFSSEAFLANGVNGNLSVNSKNDFLRKGSGLSRQGADALARDTHYLHSSEPYALSCEQKADRNEDFLASALKGSTKYGKKLSVVDENRRNTYKQYQVPSSMAHLPLHTPVDGTRKVLVPVGLHMEYAYARSLARFAANLGPIGWKIAAQRIEKVLPRGTKFGPGWVGESDALHPSVHSLFSEPSFPPSSLLSSVTAAQSGGECSERKELPFQNS</sequence>
<evidence type="ECO:0000256" key="1">
    <source>
        <dbReference type="ARBA" id="ARBA00023117"/>
    </source>
</evidence>
<evidence type="ECO:0000313" key="5">
    <source>
        <dbReference type="EMBL" id="KAG0490016.1"/>
    </source>
</evidence>
<comment type="caution">
    <text evidence="5">The sequence shown here is derived from an EMBL/GenBank/DDBJ whole genome shotgun (WGS) entry which is preliminary data.</text>
</comment>
<organism evidence="5 6">
    <name type="scientific">Vanilla planifolia</name>
    <name type="common">Vanilla</name>
    <dbReference type="NCBI Taxonomy" id="51239"/>
    <lineage>
        <taxon>Eukaryota</taxon>
        <taxon>Viridiplantae</taxon>
        <taxon>Streptophyta</taxon>
        <taxon>Embryophyta</taxon>
        <taxon>Tracheophyta</taxon>
        <taxon>Spermatophyta</taxon>
        <taxon>Magnoliopsida</taxon>
        <taxon>Liliopsida</taxon>
        <taxon>Asparagales</taxon>
        <taxon>Orchidaceae</taxon>
        <taxon>Vanilloideae</taxon>
        <taxon>Vanilleae</taxon>
        <taxon>Vanilla</taxon>
    </lineage>
</organism>
<dbReference type="PANTHER" id="PTHR22881">
    <property type="entry name" value="BROMODOMAIN CONTAINING PROTEIN"/>
    <property type="match status" value="1"/>
</dbReference>
<dbReference type="PROSITE" id="PS00633">
    <property type="entry name" value="BROMODOMAIN_1"/>
    <property type="match status" value="1"/>
</dbReference>
<dbReference type="InterPro" id="IPR036427">
    <property type="entry name" value="Bromodomain-like_sf"/>
</dbReference>
<dbReference type="SUPFAM" id="SSF47370">
    <property type="entry name" value="Bromodomain"/>
    <property type="match status" value="1"/>
</dbReference>
<feature type="compositionally biased region" description="Low complexity" evidence="3">
    <location>
        <begin position="446"/>
        <end position="458"/>
    </location>
</feature>
<gene>
    <name evidence="5" type="ORF">HPP92_006879</name>
</gene>
<evidence type="ECO:0000256" key="2">
    <source>
        <dbReference type="PROSITE-ProRule" id="PRU00035"/>
    </source>
</evidence>
<feature type="compositionally biased region" description="Polar residues" evidence="3">
    <location>
        <begin position="100"/>
        <end position="114"/>
    </location>
</feature>
<keyword evidence="1 2" id="KW-0103">Bromodomain</keyword>
<dbReference type="Proteomes" id="UP000639772">
    <property type="component" value="Chromosome 3"/>
</dbReference>
<protein>
    <recommendedName>
        <fullName evidence="4">Bromo domain-containing protein</fullName>
    </recommendedName>
</protein>
<evidence type="ECO:0000256" key="3">
    <source>
        <dbReference type="SAM" id="MobiDB-lite"/>
    </source>
</evidence>
<feature type="compositionally biased region" description="Low complexity" evidence="3">
    <location>
        <begin position="67"/>
        <end position="81"/>
    </location>
</feature>
<evidence type="ECO:0000259" key="4">
    <source>
        <dbReference type="PROSITE" id="PS50014"/>
    </source>
</evidence>
<dbReference type="CDD" id="cd04369">
    <property type="entry name" value="Bromodomain"/>
    <property type="match status" value="1"/>
</dbReference>
<reference evidence="5 6" key="1">
    <citation type="journal article" date="2020" name="Nat. Food">
        <title>A phased Vanilla planifolia genome enables genetic improvement of flavour and production.</title>
        <authorList>
            <person name="Hasing T."/>
            <person name="Tang H."/>
            <person name="Brym M."/>
            <person name="Khazi F."/>
            <person name="Huang T."/>
            <person name="Chambers A.H."/>
        </authorList>
    </citation>
    <scope>NUCLEOTIDE SEQUENCE [LARGE SCALE GENOMIC DNA]</scope>
    <source>
        <tissue evidence="5">Leaf</tissue>
    </source>
</reference>